<dbReference type="RefSeq" id="WP_382176284.1">
    <property type="nucleotide sequence ID" value="NZ_JBHRXX010000007.1"/>
</dbReference>
<keyword evidence="6" id="KW-0031">Aminopeptidase</keyword>
<comment type="subcellular location">
    <subcellularLocation>
        <location evidence="2">Cytoplasm</location>
    </subcellularLocation>
</comment>
<keyword evidence="8" id="KW-0645">Protease</keyword>
<evidence type="ECO:0000256" key="4">
    <source>
        <dbReference type="ARBA" id="ARBA00012568"/>
    </source>
</evidence>
<reference evidence="13" key="1">
    <citation type="journal article" date="2019" name="Int. J. Syst. Evol. Microbiol.">
        <title>The Global Catalogue of Microorganisms (GCM) 10K type strain sequencing project: providing services to taxonomists for standard genome sequencing and annotation.</title>
        <authorList>
            <consortium name="The Broad Institute Genomics Platform"/>
            <consortium name="The Broad Institute Genome Sequencing Center for Infectious Disease"/>
            <person name="Wu L."/>
            <person name="Ma J."/>
        </authorList>
    </citation>
    <scope>NUCLEOTIDE SEQUENCE [LARGE SCALE GENOMIC DNA]</scope>
    <source>
        <strain evidence="13">KCTC 42501</strain>
    </source>
</reference>
<evidence type="ECO:0000313" key="13">
    <source>
        <dbReference type="Proteomes" id="UP001595729"/>
    </source>
</evidence>
<evidence type="ECO:0000313" key="12">
    <source>
        <dbReference type="EMBL" id="MFC3685298.1"/>
    </source>
</evidence>
<comment type="caution">
    <text evidence="12">The sequence shown here is derived from an EMBL/GenBank/DDBJ whole genome shotgun (WGS) entry which is preliminary data.</text>
</comment>
<evidence type="ECO:0000256" key="9">
    <source>
        <dbReference type="ARBA" id="ARBA00022801"/>
    </source>
</evidence>
<dbReference type="PRINTS" id="PR00793">
    <property type="entry name" value="PROAMNOPTASE"/>
</dbReference>
<dbReference type="InterPro" id="IPR005944">
    <property type="entry name" value="Pro_iminopeptidase"/>
</dbReference>
<name>A0ABV7W7Q5_9BURK</name>
<dbReference type="PANTHER" id="PTHR43722">
    <property type="entry name" value="PROLINE IMINOPEPTIDASE"/>
    <property type="match status" value="1"/>
</dbReference>
<dbReference type="GO" id="GO:0016787">
    <property type="term" value="F:hydrolase activity"/>
    <property type="evidence" value="ECO:0007669"/>
    <property type="project" value="UniProtKB-KW"/>
</dbReference>
<organism evidence="12 13">
    <name type="scientific">Hydrogenophaga luteola</name>
    <dbReference type="NCBI Taxonomy" id="1591122"/>
    <lineage>
        <taxon>Bacteria</taxon>
        <taxon>Pseudomonadati</taxon>
        <taxon>Pseudomonadota</taxon>
        <taxon>Betaproteobacteria</taxon>
        <taxon>Burkholderiales</taxon>
        <taxon>Comamonadaceae</taxon>
        <taxon>Hydrogenophaga</taxon>
    </lineage>
</organism>
<keyword evidence="7" id="KW-0963">Cytoplasm</keyword>
<dbReference type="SUPFAM" id="SSF53474">
    <property type="entry name" value="alpha/beta-Hydrolases"/>
    <property type="match status" value="1"/>
</dbReference>
<dbReference type="Gene3D" id="3.40.50.1820">
    <property type="entry name" value="alpha/beta hydrolase"/>
    <property type="match status" value="1"/>
</dbReference>
<proteinExistence type="inferred from homology"/>
<comment type="similarity">
    <text evidence="3">Belongs to the peptidase S33 family.</text>
</comment>
<evidence type="ECO:0000256" key="3">
    <source>
        <dbReference type="ARBA" id="ARBA00010088"/>
    </source>
</evidence>
<dbReference type="Proteomes" id="UP001595729">
    <property type="component" value="Unassembled WGS sequence"/>
</dbReference>
<comment type="catalytic activity">
    <reaction evidence="1">
        <text>Release of N-terminal proline from a peptide.</text>
        <dbReference type="EC" id="3.4.11.5"/>
    </reaction>
</comment>
<accession>A0ABV7W7Q5</accession>
<evidence type="ECO:0000256" key="5">
    <source>
        <dbReference type="ARBA" id="ARBA00021843"/>
    </source>
</evidence>
<keyword evidence="13" id="KW-1185">Reference proteome</keyword>
<evidence type="ECO:0000259" key="11">
    <source>
        <dbReference type="Pfam" id="PF00561"/>
    </source>
</evidence>
<gene>
    <name evidence="12" type="ORF">ACFOPI_16970</name>
</gene>
<dbReference type="InterPro" id="IPR002410">
    <property type="entry name" value="Peptidase_S33"/>
</dbReference>
<evidence type="ECO:0000256" key="7">
    <source>
        <dbReference type="ARBA" id="ARBA00022490"/>
    </source>
</evidence>
<keyword evidence="9 12" id="KW-0378">Hydrolase</keyword>
<dbReference type="Pfam" id="PF00561">
    <property type="entry name" value="Abhydrolase_1"/>
    <property type="match status" value="1"/>
</dbReference>
<evidence type="ECO:0000256" key="8">
    <source>
        <dbReference type="ARBA" id="ARBA00022670"/>
    </source>
</evidence>
<dbReference type="InterPro" id="IPR029058">
    <property type="entry name" value="AB_hydrolase_fold"/>
</dbReference>
<evidence type="ECO:0000256" key="6">
    <source>
        <dbReference type="ARBA" id="ARBA00022438"/>
    </source>
</evidence>
<dbReference type="InterPro" id="IPR000073">
    <property type="entry name" value="AB_hydrolase_1"/>
</dbReference>
<evidence type="ECO:0000256" key="1">
    <source>
        <dbReference type="ARBA" id="ARBA00001585"/>
    </source>
</evidence>
<dbReference type="PANTHER" id="PTHR43722:SF1">
    <property type="entry name" value="PROLINE IMINOPEPTIDASE"/>
    <property type="match status" value="1"/>
</dbReference>
<dbReference type="EMBL" id="JBHRXX010000007">
    <property type="protein sequence ID" value="MFC3685298.1"/>
    <property type="molecule type" value="Genomic_DNA"/>
</dbReference>
<feature type="domain" description="AB hydrolase-1" evidence="11">
    <location>
        <begin position="40"/>
        <end position="338"/>
    </location>
</feature>
<protein>
    <recommendedName>
        <fullName evidence="5">Proline iminopeptidase</fullName>
        <ecNumber evidence="4">3.4.11.5</ecNumber>
    </recommendedName>
    <alternativeName>
        <fullName evidence="10">Prolyl aminopeptidase</fullName>
    </alternativeName>
</protein>
<dbReference type="EC" id="3.4.11.5" evidence="4"/>
<sequence>MSKFDATTSSPWRRQRDLYRGGPHHLAWHLGGNPEGAPWLVLHGGPGSGANPGLLAPLDLSRHLAIVPDQRGSGASRPRGSIVRNHTAALVSDLETLRRQLGLERWSLLAGSWGTVLALAYAQAHPQRVQRMVLRGAFALSRREIGGLLNGAASGKTLSVPVTFWPAPRSVALPALLARLCQLLQSGTPAVAGLGAARRWALLESRAAARGLWRALLAAEGSVAAGRAAWASQRRRDRRMAAGFQRRGGRIDGTDRALLRKFRIQSHYLLRRGFVRPGGLDRAVRVVALAGVPVDWVHGAFDAVCPPQNSRRWHAQMERLAPGSSSLTLTRAGHLGHEPHTLAALRQKVRRS</sequence>
<evidence type="ECO:0000256" key="10">
    <source>
        <dbReference type="ARBA" id="ARBA00029605"/>
    </source>
</evidence>
<evidence type="ECO:0000256" key="2">
    <source>
        <dbReference type="ARBA" id="ARBA00004496"/>
    </source>
</evidence>